<gene>
    <name evidence="2" type="ORF">B0T14DRAFT_586042</name>
</gene>
<keyword evidence="3" id="KW-1185">Reference proteome</keyword>
<comment type="caution">
    <text evidence="2">The sequence shown here is derived from an EMBL/GenBank/DDBJ whole genome shotgun (WGS) entry which is preliminary data.</text>
</comment>
<dbReference type="PANTHER" id="PTHR33112:SF1">
    <property type="entry name" value="HETEROKARYON INCOMPATIBILITY DOMAIN-CONTAINING PROTEIN"/>
    <property type="match status" value="1"/>
</dbReference>
<name>A0AA39WR35_9PEZI</name>
<reference evidence="2" key="1">
    <citation type="submission" date="2023-06" db="EMBL/GenBank/DDBJ databases">
        <title>Genome-scale phylogeny and comparative genomics of the fungal order Sordariales.</title>
        <authorList>
            <consortium name="Lawrence Berkeley National Laboratory"/>
            <person name="Hensen N."/>
            <person name="Bonometti L."/>
            <person name="Westerberg I."/>
            <person name="Brannstrom I.O."/>
            <person name="Guillou S."/>
            <person name="Cros-Aarteil S."/>
            <person name="Calhoun S."/>
            <person name="Haridas S."/>
            <person name="Kuo A."/>
            <person name="Mondo S."/>
            <person name="Pangilinan J."/>
            <person name="Riley R."/>
            <person name="Labutti K."/>
            <person name="Andreopoulos B."/>
            <person name="Lipzen A."/>
            <person name="Chen C."/>
            <person name="Yanf M."/>
            <person name="Daum C."/>
            <person name="Ng V."/>
            <person name="Clum A."/>
            <person name="Steindorff A."/>
            <person name="Ohm R."/>
            <person name="Martin F."/>
            <person name="Silar P."/>
            <person name="Natvig D."/>
            <person name="Lalanne C."/>
            <person name="Gautier V."/>
            <person name="Ament-Velasquez S.L."/>
            <person name="Kruys A."/>
            <person name="Hutchinson M.I."/>
            <person name="Powell A.J."/>
            <person name="Barry K."/>
            <person name="Miller A.N."/>
            <person name="Grigoriev I.V."/>
            <person name="Debuchy R."/>
            <person name="Gladieux P."/>
            <person name="Thoren M.H."/>
            <person name="Johannesson H."/>
        </authorList>
    </citation>
    <scope>NUCLEOTIDE SEQUENCE</scope>
    <source>
        <strain evidence="2">CBS 606.72</strain>
    </source>
</reference>
<evidence type="ECO:0000313" key="3">
    <source>
        <dbReference type="Proteomes" id="UP001175000"/>
    </source>
</evidence>
<sequence length="461" mass="51642">KTRPVPGLRVIDCVSLAIVDAPNDCQYFALSYVWGSRQPAPSHATDNGYRLRACQIPAVIRDAILVTLALGFRFLWVDQFCIDQNDGPQKLEQIAQMDKIYSRAALTLVAAAGDSASYGLPGVSRPRLAQKVRVVSGVAMIQIFRHTHVQLTTSKWATRDWTFQEFMLSPRRLIFAEDQISFVCNTSHYAETVKRPLDPPSFQEWYNLGVFAGMIPTNHISALAGGEIQLKMLWLGLTIEQLKNYTSRELSHPQDALNAVMGLFNWLEPQGIRQVHGIPMKRLEGNSSLLSFSIQWSHMSPGTRRHPFPSWSWAGWRGGIHIHNTESVVPRDCRVDLVGIDGRIVSLQGWFNQQESMAERSELAISTFDAAPILQITTLAVSLGFEERSWAGLRSQRGREYIDGLYAVLPIREGITAMAYVFLDDENESLPLEGDILGLALGTQRSLPKRGHEIHAILVVR</sequence>
<dbReference type="Proteomes" id="UP001175000">
    <property type="component" value="Unassembled WGS sequence"/>
</dbReference>
<feature type="domain" description="Heterokaryon incompatibility" evidence="1">
    <location>
        <begin position="27"/>
        <end position="165"/>
    </location>
</feature>
<dbReference type="Pfam" id="PF06985">
    <property type="entry name" value="HET"/>
    <property type="match status" value="1"/>
</dbReference>
<evidence type="ECO:0000259" key="1">
    <source>
        <dbReference type="Pfam" id="PF06985"/>
    </source>
</evidence>
<protein>
    <submittedName>
        <fullName evidence="2">Heterokaryon incompatibility protein-domain-containing protein</fullName>
    </submittedName>
</protein>
<evidence type="ECO:0000313" key="2">
    <source>
        <dbReference type="EMBL" id="KAK0620053.1"/>
    </source>
</evidence>
<dbReference type="AlphaFoldDB" id="A0AA39WR35"/>
<accession>A0AA39WR35</accession>
<proteinExistence type="predicted"/>
<dbReference type="EMBL" id="JAULSU010000004">
    <property type="protein sequence ID" value="KAK0620053.1"/>
    <property type="molecule type" value="Genomic_DNA"/>
</dbReference>
<dbReference type="InterPro" id="IPR010730">
    <property type="entry name" value="HET"/>
</dbReference>
<dbReference type="PANTHER" id="PTHR33112">
    <property type="entry name" value="DOMAIN PROTEIN, PUTATIVE-RELATED"/>
    <property type="match status" value="1"/>
</dbReference>
<feature type="non-terminal residue" evidence="2">
    <location>
        <position position="461"/>
    </location>
</feature>
<organism evidence="2 3">
    <name type="scientific">Immersiella caudata</name>
    <dbReference type="NCBI Taxonomy" id="314043"/>
    <lineage>
        <taxon>Eukaryota</taxon>
        <taxon>Fungi</taxon>
        <taxon>Dikarya</taxon>
        <taxon>Ascomycota</taxon>
        <taxon>Pezizomycotina</taxon>
        <taxon>Sordariomycetes</taxon>
        <taxon>Sordariomycetidae</taxon>
        <taxon>Sordariales</taxon>
        <taxon>Lasiosphaeriaceae</taxon>
        <taxon>Immersiella</taxon>
    </lineage>
</organism>